<name>X1TQ13_9ZZZZ</name>
<dbReference type="GO" id="GO:0005886">
    <property type="term" value="C:plasma membrane"/>
    <property type="evidence" value="ECO:0007669"/>
    <property type="project" value="UniProtKB-SubCell"/>
</dbReference>
<evidence type="ECO:0000256" key="2">
    <source>
        <dbReference type="ARBA" id="ARBA00022475"/>
    </source>
</evidence>
<keyword evidence="3" id="KW-0997">Cell inner membrane</keyword>
<evidence type="ECO:0000256" key="7">
    <source>
        <dbReference type="SAM" id="Phobius"/>
    </source>
</evidence>
<feature type="non-terminal residue" evidence="9">
    <location>
        <position position="75"/>
    </location>
</feature>
<keyword evidence="6 7" id="KW-0472">Membrane</keyword>
<gene>
    <name evidence="9" type="ORF">S12H4_41549</name>
</gene>
<reference evidence="9" key="1">
    <citation type="journal article" date="2014" name="Front. Microbiol.">
        <title>High frequency of phylogenetically diverse reductive dehalogenase-homologous genes in deep subseafloor sedimentary metagenomes.</title>
        <authorList>
            <person name="Kawai M."/>
            <person name="Futagami T."/>
            <person name="Toyoda A."/>
            <person name="Takaki Y."/>
            <person name="Nishi S."/>
            <person name="Hori S."/>
            <person name="Arai W."/>
            <person name="Tsubouchi T."/>
            <person name="Morono Y."/>
            <person name="Uchiyama I."/>
            <person name="Ito T."/>
            <person name="Fujiyama A."/>
            <person name="Inagaki F."/>
            <person name="Takami H."/>
        </authorList>
    </citation>
    <scope>NUCLEOTIDE SEQUENCE</scope>
    <source>
        <strain evidence="9">Expedition CK06-06</strain>
    </source>
</reference>
<proteinExistence type="predicted"/>
<dbReference type="InterPro" id="IPR004681">
    <property type="entry name" value="TRAP_DctM"/>
</dbReference>
<dbReference type="Pfam" id="PF06808">
    <property type="entry name" value="DctM"/>
    <property type="match status" value="1"/>
</dbReference>
<sequence length="75" mass="7684">MGTVVICTLFAAMSGISGAATVTMGLIALPSMLKRNYNKQIALGSIMAGGALGVLIPPSILMILYALFARVSVGR</sequence>
<evidence type="ECO:0000259" key="8">
    <source>
        <dbReference type="Pfam" id="PF06808"/>
    </source>
</evidence>
<dbReference type="EMBL" id="BARW01025333">
    <property type="protein sequence ID" value="GAJ07428.1"/>
    <property type="molecule type" value="Genomic_DNA"/>
</dbReference>
<evidence type="ECO:0000256" key="6">
    <source>
        <dbReference type="ARBA" id="ARBA00023136"/>
    </source>
</evidence>
<evidence type="ECO:0000256" key="4">
    <source>
        <dbReference type="ARBA" id="ARBA00022692"/>
    </source>
</evidence>
<feature type="transmembrane region" description="Helical" evidence="7">
    <location>
        <begin position="43"/>
        <end position="68"/>
    </location>
</feature>
<comment type="subcellular location">
    <subcellularLocation>
        <location evidence="1">Cell inner membrane</location>
        <topology evidence="1">Multi-pass membrane protein</topology>
    </subcellularLocation>
</comment>
<dbReference type="GO" id="GO:0022857">
    <property type="term" value="F:transmembrane transporter activity"/>
    <property type="evidence" value="ECO:0007669"/>
    <property type="project" value="TreeGrafter"/>
</dbReference>
<evidence type="ECO:0000313" key="9">
    <source>
        <dbReference type="EMBL" id="GAJ07428.1"/>
    </source>
</evidence>
<evidence type="ECO:0000256" key="1">
    <source>
        <dbReference type="ARBA" id="ARBA00004429"/>
    </source>
</evidence>
<dbReference type="PANTHER" id="PTHR33362:SF5">
    <property type="entry name" value="C4-DICARBOXYLATE TRAP TRANSPORTER LARGE PERMEASE PROTEIN DCTM"/>
    <property type="match status" value="1"/>
</dbReference>
<accession>X1TQ13</accession>
<keyword evidence="5 7" id="KW-1133">Transmembrane helix</keyword>
<evidence type="ECO:0000256" key="5">
    <source>
        <dbReference type="ARBA" id="ARBA00022989"/>
    </source>
</evidence>
<organism evidence="9">
    <name type="scientific">marine sediment metagenome</name>
    <dbReference type="NCBI Taxonomy" id="412755"/>
    <lineage>
        <taxon>unclassified sequences</taxon>
        <taxon>metagenomes</taxon>
        <taxon>ecological metagenomes</taxon>
    </lineage>
</organism>
<dbReference type="PANTHER" id="PTHR33362">
    <property type="entry name" value="SIALIC ACID TRAP TRANSPORTER PERMEASE PROTEIN SIAT-RELATED"/>
    <property type="match status" value="1"/>
</dbReference>
<evidence type="ECO:0000256" key="3">
    <source>
        <dbReference type="ARBA" id="ARBA00022519"/>
    </source>
</evidence>
<keyword evidence="4 7" id="KW-0812">Transmembrane</keyword>
<keyword evidence="2" id="KW-1003">Cell membrane</keyword>
<feature type="domain" description="TRAP C4-dicarboxylate transport system permease DctM subunit" evidence="8">
    <location>
        <begin position="3"/>
        <end position="74"/>
    </location>
</feature>
<dbReference type="AlphaFoldDB" id="X1TQ13"/>
<comment type="caution">
    <text evidence="9">The sequence shown here is derived from an EMBL/GenBank/DDBJ whole genome shotgun (WGS) entry which is preliminary data.</text>
</comment>
<dbReference type="InterPro" id="IPR010656">
    <property type="entry name" value="DctM"/>
</dbReference>
<protein>
    <recommendedName>
        <fullName evidence="8">TRAP C4-dicarboxylate transport system permease DctM subunit domain-containing protein</fullName>
    </recommendedName>
</protein>